<gene>
    <name evidence="3" type="ORF">FY536_00820</name>
</gene>
<evidence type="ECO:0000259" key="2">
    <source>
        <dbReference type="Pfam" id="PF13472"/>
    </source>
</evidence>
<evidence type="ECO:0000256" key="1">
    <source>
        <dbReference type="SAM" id="MobiDB-lite"/>
    </source>
</evidence>
<dbReference type="EMBL" id="CP043431">
    <property type="protein sequence ID" value="QNT63903.1"/>
    <property type="molecule type" value="Genomic_DNA"/>
</dbReference>
<organism evidence="3 4">
    <name type="scientific">Weissella koreensis</name>
    <dbReference type="NCBI Taxonomy" id="165096"/>
    <lineage>
        <taxon>Bacteria</taxon>
        <taxon>Bacillati</taxon>
        <taxon>Bacillota</taxon>
        <taxon>Bacilli</taxon>
        <taxon>Lactobacillales</taxon>
        <taxon>Lactobacillaceae</taxon>
        <taxon>Weissella</taxon>
    </lineage>
</organism>
<feature type="region of interest" description="Disordered" evidence="1">
    <location>
        <begin position="242"/>
        <end position="263"/>
    </location>
</feature>
<dbReference type="InterPro" id="IPR051532">
    <property type="entry name" value="Ester_Hydrolysis_Enzymes"/>
</dbReference>
<evidence type="ECO:0000313" key="3">
    <source>
        <dbReference type="EMBL" id="QNT63903.1"/>
    </source>
</evidence>
<name>A0A7H1MKB7_9LACO</name>
<dbReference type="InterPro" id="IPR036514">
    <property type="entry name" value="SGNH_hydro_sf"/>
</dbReference>
<dbReference type="PANTHER" id="PTHR30383:SF27">
    <property type="entry name" value="SPORE GERMINATION LIPASE LIPC"/>
    <property type="match status" value="1"/>
</dbReference>
<dbReference type="InterPro" id="IPR013830">
    <property type="entry name" value="SGNH_hydro"/>
</dbReference>
<dbReference type="AlphaFoldDB" id="A0A7H1MKB7"/>
<dbReference type="SUPFAM" id="SSF52266">
    <property type="entry name" value="SGNH hydrolase"/>
    <property type="match status" value="1"/>
</dbReference>
<dbReference type="Proteomes" id="UP000516446">
    <property type="component" value="Chromosome"/>
</dbReference>
<dbReference type="Pfam" id="PF13472">
    <property type="entry name" value="Lipase_GDSL_2"/>
    <property type="match status" value="1"/>
</dbReference>
<protein>
    <submittedName>
        <fullName evidence="3">Hydrolase</fullName>
    </submittedName>
</protein>
<dbReference type="Gene3D" id="3.40.50.1110">
    <property type="entry name" value="SGNH hydrolase"/>
    <property type="match status" value="1"/>
</dbReference>
<reference evidence="3 4" key="1">
    <citation type="submission" date="2019-08" db="EMBL/GenBank/DDBJ databases">
        <authorList>
            <person name="Chang H.C."/>
            <person name="Mun S.Y."/>
        </authorList>
    </citation>
    <scope>NUCLEOTIDE SEQUENCE [LARGE SCALE GENOMIC DNA]</scope>
    <source>
        <strain evidence="3 4">SK</strain>
    </source>
</reference>
<sequence length="289" mass="33002">MKRILIVLMTLLISFSLSPYIEAKEIVKNQVQLVTVGDSLTQGVGDTTNQGGYEKRIAKLIEKKDHVKVKTNNYGKSGDRSDQILKRVQKNGIAQKNIKEADIIVMTSGGNDLQQELFKLIQTKEEKDILLKVKSHKDEYSDSLNELMNYIRSLNPDAPIFIFGNYNPLYVYLANRPDINQAVHLYNSINSETARENNNAYYVSVFNKLTYGQFQSKKQQAKLKKQSAASFTGTVDNKVVKSTLNGPNKEKNEYITSSDHYHPNNKGYDQMSKALFKTVQKQKDEWIYK</sequence>
<accession>A0A7H1MKB7</accession>
<evidence type="ECO:0000313" key="4">
    <source>
        <dbReference type="Proteomes" id="UP000516446"/>
    </source>
</evidence>
<dbReference type="PANTHER" id="PTHR30383">
    <property type="entry name" value="THIOESTERASE 1/PROTEASE 1/LYSOPHOSPHOLIPASE L1"/>
    <property type="match status" value="1"/>
</dbReference>
<keyword evidence="4" id="KW-1185">Reference proteome</keyword>
<dbReference type="RefSeq" id="WP_104914396.1">
    <property type="nucleotide sequence ID" value="NZ_CP026847.1"/>
</dbReference>
<keyword evidence="3" id="KW-0378">Hydrolase</keyword>
<proteinExistence type="predicted"/>
<dbReference type="GO" id="GO:0004622">
    <property type="term" value="F:phosphatidylcholine lysophospholipase activity"/>
    <property type="evidence" value="ECO:0007669"/>
    <property type="project" value="TreeGrafter"/>
</dbReference>
<feature type="domain" description="SGNH hydrolase-type esterase" evidence="2">
    <location>
        <begin position="36"/>
        <end position="269"/>
    </location>
</feature>